<reference evidence="2" key="1">
    <citation type="submission" date="2021-05" db="EMBL/GenBank/DDBJ databases">
        <authorList>
            <person name="Alioto T."/>
            <person name="Alioto T."/>
            <person name="Gomez Garrido J."/>
        </authorList>
    </citation>
    <scope>NUCLEOTIDE SEQUENCE</scope>
</reference>
<sequence>MYGLSSGIKNGVETSVISSGKSMSSLQDSQIQCELPSFPSPASSHTNNNNIHTPGHKPSSSAMDVDTPRPDTPPSPLLTSPGGHGGKKMMPPSPSQHTISSSPHGSDKPDVMSPPGNSLQHPGSAQAMFQSPPPQAHISKIPSPSSSSTSSSSQHQLLQQQQQQYG</sequence>
<organism evidence="2">
    <name type="scientific">Cacopsylla melanoneura</name>
    <dbReference type="NCBI Taxonomy" id="428564"/>
    <lineage>
        <taxon>Eukaryota</taxon>
        <taxon>Metazoa</taxon>
        <taxon>Ecdysozoa</taxon>
        <taxon>Arthropoda</taxon>
        <taxon>Hexapoda</taxon>
        <taxon>Insecta</taxon>
        <taxon>Pterygota</taxon>
        <taxon>Neoptera</taxon>
        <taxon>Paraneoptera</taxon>
        <taxon>Hemiptera</taxon>
        <taxon>Sternorrhyncha</taxon>
        <taxon>Psylloidea</taxon>
        <taxon>Psyllidae</taxon>
        <taxon>Psyllinae</taxon>
        <taxon>Cacopsylla</taxon>
    </lineage>
</organism>
<dbReference type="AlphaFoldDB" id="A0A8D9ASD8"/>
<evidence type="ECO:0000313" key="2">
    <source>
        <dbReference type="EMBL" id="CAG6770409.1"/>
    </source>
</evidence>
<evidence type="ECO:0000256" key="1">
    <source>
        <dbReference type="SAM" id="MobiDB-lite"/>
    </source>
</evidence>
<feature type="compositionally biased region" description="Polar residues" evidence="1">
    <location>
        <begin position="95"/>
        <end position="104"/>
    </location>
</feature>
<name>A0A8D9ASD8_9HEMI</name>
<feature type="compositionally biased region" description="Polar residues" evidence="1">
    <location>
        <begin position="40"/>
        <end position="62"/>
    </location>
</feature>
<accession>A0A8D9ASD8</accession>
<feature type="compositionally biased region" description="Polar residues" evidence="1">
    <location>
        <begin position="18"/>
        <end position="32"/>
    </location>
</feature>
<feature type="compositionally biased region" description="Polar residues" evidence="1">
    <location>
        <begin position="115"/>
        <end position="129"/>
    </location>
</feature>
<proteinExistence type="predicted"/>
<feature type="region of interest" description="Disordered" evidence="1">
    <location>
        <begin position="18"/>
        <end position="166"/>
    </location>
</feature>
<feature type="compositionally biased region" description="Low complexity" evidence="1">
    <location>
        <begin position="145"/>
        <end position="166"/>
    </location>
</feature>
<dbReference type="EMBL" id="HBUF01581703">
    <property type="protein sequence ID" value="CAG6770409.1"/>
    <property type="molecule type" value="Transcribed_RNA"/>
</dbReference>
<protein>
    <submittedName>
        <fullName evidence="2">Uncharacterized protein</fullName>
    </submittedName>
</protein>